<dbReference type="SUPFAM" id="SSF103481">
    <property type="entry name" value="Multidrug resistance efflux transporter EmrE"/>
    <property type="match status" value="1"/>
</dbReference>
<evidence type="ECO:0000313" key="3">
    <source>
        <dbReference type="EMBL" id="MXV61455.1"/>
    </source>
</evidence>
<evidence type="ECO:0000259" key="2">
    <source>
        <dbReference type="Pfam" id="PF00892"/>
    </source>
</evidence>
<feature type="transmembrane region" description="Helical" evidence="1">
    <location>
        <begin position="161"/>
        <end position="182"/>
    </location>
</feature>
<keyword evidence="1" id="KW-0812">Transmembrane</keyword>
<name>A0A6B0VK15_9EURY</name>
<evidence type="ECO:0000256" key="1">
    <source>
        <dbReference type="SAM" id="Phobius"/>
    </source>
</evidence>
<dbReference type="InterPro" id="IPR037185">
    <property type="entry name" value="EmrE-like"/>
</dbReference>
<feature type="transmembrane region" description="Helical" evidence="1">
    <location>
        <begin position="270"/>
        <end position="290"/>
    </location>
</feature>
<feature type="transmembrane region" description="Helical" evidence="1">
    <location>
        <begin position="37"/>
        <end position="56"/>
    </location>
</feature>
<keyword evidence="1" id="KW-0472">Membrane</keyword>
<evidence type="ECO:0000313" key="4">
    <source>
        <dbReference type="Proteomes" id="UP000434101"/>
    </source>
</evidence>
<proteinExistence type="predicted"/>
<dbReference type="InterPro" id="IPR000620">
    <property type="entry name" value="EamA_dom"/>
</dbReference>
<dbReference type="Proteomes" id="UP000434101">
    <property type="component" value="Unassembled WGS sequence"/>
</dbReference>
<feature type="domain" description="EamA" evidence="2">
    <location>
        <begin position="4"/>
        <end position="148"/>
    </location>
</feature>
<keyword evidence="1" id="KW-1133">Transmembrane helix</keyword>
<dbReference type="EMBL" id="WUYX01000020">
    <property type="protein sequence ID" value="MXV61455.1"/>
    <property type="molecule type" value="Genomic_DNA"/>
</dbReference>
<keyword evidence="4" id="KW-1185">Reference proteome</keyword>
<gene>
    <name evidence="3" type="ORF">GS429_05130</name>
</gene>
<dbReference type="RefSeq" id="WP_328821249.1">
    <property type="nucleotide sequence ID" value="NZ_WUYX01000020.1"/>
</dbReference>
<feature type="transmembrane region" description="Helical" evidence="1">
    <location>
        <begin position="131"/>
        <end position="149"/>
    </location>
</feature>
<feature type="transmembrane region" description="Helical" evidence="1">
    <location>
        <begin position="245"/>
        <end position="264"/>
    </location>
</feature>
<organism evidence="3 4">
    <name type="scientific">Natronorubrum halalkaliphilum</name>
    <dbReference type="NCBI Taxonomy" id="2691917"/>
    <lineage>
        <taxon>Archaea</taxon>
        <taxon>Methanobacteriati</taxon>
        <taxon>Methanobacteriota</taxon>
        <taxon>Stenosarchaea group</taxon>
        <taxon>Halobacteria</taxon>
        <taxon>Halobacteriales</taxon>
        <taxon>Natrialbaceae</taxon>
        <taxon>Natronorubrum</taxon>
    </lineage>
</organism>
<comment type="caution">
    <text evidence="3">The sequence shown here is derived from an EMBL/GenBank/DDBJ whole genome shotgun (WGS) entry which is preliminary data.</text>
</comment>
<accession>A0A6B0VK15</accession>
<feature type="transmembrane region" description="Helical" evidence="1">
    <location>
        <begin position="311"/>
        <end position="328"/>
    </location>
</feature>
<feature type="transmembrane region" description="Helical" evidence="1">
    <location>
        <begin position="76"/>
        <end position="94"/>
    </location>
</feature>
<dbReference type="Pfam" id="PF00892">
    <property type="entry name" value="EamA"/>
    <property type="match status" value="1"/>
</dbReference>
<feature type="transmembrane region" description="Helical" evidence="1">
    <location>
        <begin position="6"/>
        <end position="25"/>
    </location>
</feature>
<dbReference type="GO" id="GO:0016020">
    <property type="term" value="C:membrane"/>
    <property type="evidence" value="ECO:0007669"/>
    <property type="project" value="InterPro"/>
</dbReference>
<sequence>MTSIWLGYALLTAVVYAGIALLSKVVSGTEIDDPIRLTVFTCVPFYAVYVVAGAALEWPSLTGGERGVTASLLSTPVLAALLFGVVSTVAYGVYYWGLINGDVSRFVPALALEIIFVLLLGYLLLGEAFPPGVYAGVGLVVFGALFISYERGEGSFRERLSLPTVAVAAAAAVAFAILNTGMKALTDNFGTVELLFWISLGGLLSVGALAPLHAGSRFRVGGSQFSSVSDNSSAAGFQLTSGERLLLVGGLLNAVGLFTFLRALEHGPVSLATAITKLDVLLVFVGALALSKLAPTLLSEQFDPFTLAQKGSASVIILAGTVVIQFSYA</sequence>
<reference evidence="3 4" key="1">
    <citation type="submission" date="2020-01" db="EMBL/GenBank/DDBJ databases">
        <title>Natronorubrum sp. JWXQ-INN 674 isolated from Inner Mongolia Autonomous Region of China.</title>
        <authorList>
            <person name="Xue Q."/>
        </authorList>
    </citation>
    <scope>NUCLEOTIDE SEQUENCE [LARGE SCALE GENOMIC DNA]</scope>
    <source>
        <strain evidence="3 4">JWXQ-INN-674</strain>
    </source>
</reference>
<feature type="transmembrane region" description="Helical" evidence="1">
    <location>
        <begin position="194"/>
        <end position="214"/>
    </location>
</feature>
<feature type="transmembrane region" description="Helical" evidence="1">
    <location>
        <begin position="106"/>
        <end position="125"/>
    </location>
</feature>
<dbReference type="AlphaFoldDB" id="A0A6B0VK15"/>
<protein>
    <submittedName>
        <fullName evidence="3">EamA family transporter</fullName>
    </submittedName>
</protein>